<comment type="subcellular location">
    <subcellularLocation>
        <location evidence="3">Cell projection</location>
        <location evidence="3">Cilium</location>
    </subcellularLocation>
    <subcellularLocation>
        <location evidence="1">Cytoplasm</location>
        <location evidence="1">Cytoskeleton</location>
        <location evidence="1">Microtubule organizing center</location>
        <location evidence="1">Centrosome</location>
        <location evidence="1">Centriole</location>
    </subcellularLocation>
    <subcellularLocation>
        <location evidence="2">Nucleus</location>
    </subcellularLocation>
</comment>
<evidence type="ECO:0000256" key="4">
    <source>
        <dbReference type="ARBA" id="ARBA00009636"/>
    </source>
</evidence>
<comment type="function">
    <text evidence="13">Acts as a positive regulator of hedgehog signaling and regulates ciliary function.</text>
</comment>
<evidence type="ECO:0000256" key="3">
    <source>
        <dbReference type="ARBA" id="ARBA00004138"/>
    </source>
</evidence>
<protein>
    <recommendedName>
        <fullName evidence="5">Tubulin delta chain</fullName>
    </recommendedName>
    <alternativeName>
        <fullName evidence="12">Delta-tubulin</fullName>
    </alternativeName>
</protein>
<dbReference type="GO" id="GO:0005929">
    <property type="term" value="C:cilium"/>
    <property type="evidence" value="ECO:0007669"/>
    <property type="project" value="UniProtKB-SubCell"/>
</dbReference>
<dbReference type="GO" id="GO:0030030">
    <property type="term" value="P:cell projection organization"/>
    <property type="evidence" value="ECO:0007669"/>
    <property type="project" value="UniProtKB-KW"/>
</dbReference>
<dbReference type="SUPFAM" id="SSF55307">
    <property type="entry name" value="Tubulin C-terminal domain-like"/>
    <property type="match status" value="1"/>
</dbReference>
<keyword evidence="11" id="KW-0966">Cell projection</keyword>
<dbReference type="PROSITE" id="PS00227">
    <property type="entry name" value="TUBULIN"/>
    <property type="match status" value="1"/>
</dbReference>
<dbReference type="InterPro" id="IPR036525">
    <property type="entry name" value="Tubulin/FtsZ_GTPase_sf"/>
</dbReference>
<gene>
    <name evidence="15" type="ORF">KFE25_008951</name>
</gene>
<dbReference type="Pfam" id="PF00091">
    <property type="entry name" value="Tubulin"/>
    <property type="match status" value="1"/>
</dbReference>
<dbReference type="InterPro" id="IPR003008">
    <property type="entry name" value="Tubulin_FtsZ_GTPase"/>
</dbReference>
<dbReference type="InterPro" id="IPR002967">
    <property type="entry name" value="Delta_tubulin"/>
</dbReference>
<name>A0A8J5Y316_DIALT</name>
<keyword evidence="9" id="KW-0342">GTP-binding</keyword>
<sequence>MATAFVHIGQAGLQIAEPLWSLAREHPSARSWLFDEHGRAHCLLADCEPRVVRSVSRSLRGVARDDAAHVLSAHGSANNWAMGFTALAPDSLDALADSFRRMVERMDWWAGTVVAHSLAGGTGSGVGSRLLLELRDTYPRQWLVSAAVLPFDTGDSALQNYNAALALAHVQQYADLALLFENAQLLCAHEKQHAHAERSAGSQLSPARPRPYASMRDLNEQIACALGGALFPLDGDSGHPRAADLGELVSTVTPLPRLKLAGAQTVRAHTGARAPSAQLRRADSASAATARALSRKLPAGSWDALSAQLCSRLPRFHSGTERAVTLSASALVRGGASVELRSACTRLERTLGASPLSPFSVDWRFAPSQKGARGVEQSFSLVSNRTSIGAWLSRTLRRAGAQLDAGAYVHHYARYGCSEEAMRGYVDECWDIVADYKDAASASASNY</sequence>
<proteinExistence type="inferred from homology"/>
<evidence type="ECO:0000256" key="13">
    <source>
        <dbReference type="ARBA" id="ARBA00046149"/>
    </source>
</evidence>
<dbReference type="SMART" id="SM00864">
    <property type="entry name" value="Tubulin"/>
    <property type="match status" value="1"/>
</dbReference>
<evidence type="ECO:0000256" key="8">
    <source>
        <dbReference type="ARBA" id="ARBA00022794"/>
    </source>
</evidence>
<dbReference type="Gene3D" id="3.40.50.1440">
    <property type="entry name" value="Tubulin/FtsZ, GTPase domain"/>
    <property type="match status" value="1"/>
</dbReference>
<evidence type="ECO:0000256" key="5">
    <source>
        <dbReference type="ARBA" id="ARBA00014184"/>
    </source>
</evidence>
<dbReference type="PRINTS" id="PR01224">
    <property type="entry name" value="DELTATUBULIN"/>
</dbReference>
<evidence type="ECO:0000256" key="2">
    <source>
        <dbReference type="ARBA" id="ARBA00004123"/>
    </source>
</evidence>
<dbReference type="OMA" id="SANNWAM"/>
<comment type="caution">
    <text evidence="15">The sequence shown here is derived from an EMBL/GenBank/DDBJ whole genome shotgun (WGS) entry which is preliminary data.</text>
</comment>
<evidence type="ECO:0000313" key="16">
    <source>
        <dbReference type="Proteomes" id="UP000751190"/>
    </source>
</evidence>
<dbReference type="AlphaFoldDB" id="A0A8J5Y316"/>
<dbReference type="GO" id="GO:0005814">
    <property type="term" value="C:centriole"/>
    <property type="evidence" value="ECO:0007669"/>
    <property type="project" value="UniProtKB-SubCell"/>
</dbReference>
<dbReference type="OrthoDB" id="2588702at2759"/>
<keyword evidence="6" id="KW-0493">Microtubule</keyword>
<dbReference type="PANTHER" id="PTHR11588">
    <property type="entry name" value="TUBULIN"/>
    <property type="match status" value="1"/>
</dbReference>
<evidence type="ECO:0000259" key="14">
    <source>
        <dbReference type="SMART" id="SM00864"/>
    </source>
</evidence>
<feature type="domain" description="Tubulin/FtsZ GTPase" evidence="14">
    <location>
        <begin position="30"/>
        <end position="237"/>
    </location>
</feature>
<evidence type="ECO:0000256" key="11">
    <source>
        <dbReference type="ARBA" id="ARBA00023273"/>
    </source>
</evidence>
<evidence type="ECO:0000256" key="1">
    <source>
        <dbReference type="ARBA" id="ARBA00004114"/>
    </source>
</evidence>
<reference evidence="15" key="1">
    <citation type="submission" date="2021-05" db="EMBL/GenBank/DDBJ databases">
        <title>The genome of the haptophyte Pavlova lutheri (Diacronema luteri, Pavlovales) - a model for lipid biosynthesis in eukaryotic algae.</title>
        <authorList>
            <person name="Hulatt C.J."/>
            <person name="Posewitz M.C."/>
        </authorList>
    </citation>
    <scope>NUCLEOTIDE SEQUENCE</scope>
    <source>
        <strain evidence="15">NIVA-4/92</strain>
    </source>
</reference>
<accession>A0A8J5Y316</accession>
<keyword evidence="16" id="KW-1185">Reference proteome</keyword>
<evidence type="ECO:0000256" key="6">
    <source>
        <dbReference type="ARBA" id="ARBA00022701"/>
    </source>
</evidence>
<dbReference type="GO" id="GO:0005525">
    <property type="term" value="F:GTP binding"/>
    <property type="evidence" value="ECO:0007669"/>
    <property type="project" value="UniProtKB-KW"/>
</dbReference>
<keyword evidence="8" id="KW-0970">Cilium biogenesis/degradation</keyword>
<dbReference type="InterPro" id="IPR017975">
    <property type="entry name" value="Tubulin_CS"/>
</dbReference>
<dbReference type="InterPro" id="IPR000217">
    <property type="entry name" value="Tubulin"/>
</dbReference>
<dbReference type="GO" id="GO:0005874">
    <property type="term" value="C:microtubule"/>
    <property type="evidence" value="ECO:0007669"/>
    <property type="project" value="UniProtKB-KW"/>
</dbReference>
<dbReference type="Proteomes" id="UP000751190">
    <property type="component" value="Unassembled WGS sequence"/>
</dbReference>
<organism evidence="15 16">
    <name type="scientific">Diacronema lutheri</name>
    <name type="common">Unicellular marine alga</name>
    <name type="synonym">Monochrysis lutheri</name>
    <dbReference type="NCBI Taxonomy" id="2081491"/>
    <lineage>
        <taxon>Eukaryota</taxon>
        <taxon>Haptista</taxon>
        <taxon>Haptophyta</taxon>
        <taxon>Pavlovophyceae</taxon>
        <taxon>Pavlovales</taxon>
        <taxon>Pavlovaceae</taxon>
        <taxon>Diacronema</taxon>
    </lineage>
</organism>
<evidence type="ECO:0000256" key="9">
    <source>
        <dbReference type="ARBA" id="ARBA00023134"/>
    </source>
</evidence>
<dbReference type="EMBL" id="JAGTXO010000001">
    <property type="protein sequence ID" value="KAG8470530.1"/>
    <property type="molecule type" value="Genomic_DNA"/>
</dbReference>
<dbReference type="InterPro" id="IPR008280">
    <property type="entry name" value="Tub_FtsZ_C"/>
</dbReference>
<evidence type="ECO:0000256" key="10">
    <source>
        <dbReference type="ARBA" id="ARBA00023242"/>
    </source>
</evidence>
<dbReference type="GO" id="GO:0007017">
    <property type="term" value="P:microtubule-based process"/>
    <property type="evidence" value="ECO:0007669"/>
    <property type="project" value="InterPro"/>
</dbReference>
<dbReference type="SUPFAM" id="SSF52490">
    <property type="entry name" value="Tubulin nucleotide-binding domain-like"/>
    <property type="match status" value="1"/>
</dbReference>
<comment type="similarity">
    <text evidence="4">Belongs to the tubulin family.</text>
</comment>
<dbReference type="GO" id="GO:0005200">
    <property type="term" value="F:structural constituent of cytoskeleton"/>
    <property type="evidence" value="ECO:0007669"/>
    <property type="project" value="InterPro"/>
</dbReference>
<evidence type="ECO:0000256" key="7">
    <source>
        <dbReference type="ARBA" id="ARBA00022741"/>
    </source>
</evidence>
<evidence type="ECO:0000313" key="15">
    <source>
        <dbReference type="EMBL" id="KAG8470530.1"/>
    </source>
</evidence>
<keyword evidence="10" id="KW-0539">Nucleus</keyword>
<keyword evidence="7" id="KW-0547">Nucleotide-binding</keyword>
<dbReference type="GO" id="GO:0005634">
    <property type="term" value="C:nucleus"/>
    <property type="evidence" value="ECO:0007669"/>
    <property type="project" value="UniProtKB-SubCell"/>
</dbReference>
<evidence type="ECO:0000256" key="12">
    <source>
        <dbReference type="ARBA" id="ARBA00030594"/>
    </source>
</evidence>